<feature type="transmembrane region" description="Helical" evidence="1">
    <location>
        <begin position="277"/>
        <end position="295"/>
    </location>
</feature>
<evidence type="ECO:0000313" key="3">
    <source>
        <dbReference type="EMBL" id="RQW62217.1"/>
    </source>
</evidence>
<feature type="transmembrane region" description="Helical" evidence="1">
    <location>
        <begin position="72"/>
        <end position="90"/>
    </location>
</feature>
<dbReference type="Pfam" id="PF00892">
    <property type="entry name" value="EamA"/>
    <property type="match status" value="2"/>
</dbReference>
<keyword evidence="4" id="KW-1185">Reference proteome</keyword>
<protein>
    <submittedName>
        <fullName evidence="3">EamA family transporter</fullName>
    </submittedName>
</protein>
<keyword evidence="1" id="KW-0472">Membrane</keyword>
<feature type="transmembrane region" description="Helical" evidence="1">
    <location>
        <begin position="12"/>
        <end position="31"/>
    </location>
</feature>
<keyword evidence="1" id="KW-1133">Transmembrane helix</keyword>
<dbReference type="EMBL" id="RJVQ01000007">
    <property type="protein sequence ID" value="RQW62217.1"/>
    <property type="molecule type" value="Genomic_DNA"/>
</dbReference>
<evidence type="ECO:0000259" key="2">
    <source>
        <dbReference type="Pfam" id="PF00892"/>
    </source>
</evidence>
<reference evidence="3 4" key="1">
    <citation type="submission" date="2018-11" db="EMBL/GenBank/DDBJ databases">
        <title>Vibrio LJC006 sp. nov., isolated from seawater during the bloom of the enteromorpha.</title>
        <authorList>
            <person name="Liang J."/>
        </authorList>
    </citation>
    <scope>NUCLEOTIDE SEQUENCE [LARGE SCALE GENOMIC DNA]</scope>
    <source>
        <strain evidence="3 4">LJC006</strain>
    </source>
</reference>
<feature type="transmembrane region" description="Helical" evidence="1">
    <location>
        <begin position="222"/>
        <end position="240"/>
    </location>
</feature>
<keyword evidence="1" id="KW-0812">Transmembrane</keyword>
<dbReference type="GO" id="GO:0016020">
    <property type="term" value="C:membrane"/>
    <property type="evidence" value="ECO:0007669"/>
    <property type="project" value="InterPro"/>
</dbReference>
<feature type="domain" description="EamA" evidence="2">
    <location>
        <begin position="10"/>
        <end position="142"/>
    </location>
</feature>
<feature type="transmembrane region" description="Helical" evidence="1">
    <location>
        <begin position="156"/>
        <end position="179"/>
    </location>
</feature>
<feature type="transmembrane region" description="Helical" evidence="1">
    <location>
        <begin position="191"/>
        <end position="210"/>
    </location>
</feature>
<dbReference type="OrthoDB" id="9787117at2"/>
<proteinExistence type="predicted"/>
<feature type="transmembrane region" description="Helical" evidence="1">
    <location>
        <begin position="125"/>
        <end position="144"/>
    </location>
</feature>
<feature type="transmembrane region" description="Helical" evidence="1">
    <location>
        <begin position="96"/>
        <end position="113"/>
    </location>
</feature>
<name>A0A3N9TDE3_9VIBR</name>
<dbReference type="RefSeq" id="WP_124938210.1">
    <property type="nucleotide sequence ID" value="NZ_RJVQ01000007.1"/>
</dbReference>
<gene>
    <name evidence="3" type="ORF">EES38_15995</name>
</gene>
<dbReference type="AlphaFoldDB" id="A0A3N9TDE3"/>
<dbReference type="PANTHER" id="PTHR22911">
    <property type="entry name" value="ACYL-MALONYL CONDENSING ENZYME-RELATED"/>
    <property type="match status" value="1"/>
</dbReference>
<accession>A0A3N9TDE3</accession>
<sequence>MTKSNESFYGTLAVILASVFWGTTGVAASFAPNVNSLAIGAVAMGFGGLLLVLCSIKSLLQDRILLTQNIKWIIIGGLSVAIYPLAFYTAMKWSGVAIGNIISIASAPLYSAIFERLFSKRSVSLKWWVCFAFGLTGVTFLSLGKVSSISYTSTPSYHYFGMLLGALAGLTYALYAWIGKSLIDKGIRSKSSMASMFGCAALILLPTLIFTGEGLFDSVTNIAAISYIAVIPMFCGYLLFGYGLNRIAASQATMITLLEPVIATLLAIQVIGEQFVMIGWIGMALVMICLILQVSPTRRLEKIPI</sequence>
<dbReference type="InterPro" id="IPR000620">
    <property type="entry name" value="EamA_dom"/>
</dbReference>
<evidence type="ECO:0000256" key="1">
    <source>
        <dbReference type="SAM" id="Phobius"/>
    </source>
</evidence>
<dbReference type="SUPFAM" id="SSF103481">
    <property type="entry name" value="Multidrug resistance efflux transporter EmrE"/>
    <property type="match status" value="2"/>
</dbReference>
<dbReference type="InterPro" id="IPR037185">
    <property type="entry name" value="EmrE-like"/>
</dbReference>
<dbReference type="PANTHER" id="PTHR22911:SF79">
    <property type="entry name" value="MOBA-LIKE NTP TRANSFERASE DOMAIN-CONTAINING PROTEIN"/>
    <property type="match status" value="1"/>
</dbReference>
<comment type="caution">
    <text evidence="3">The sequence shown here is derived from an EMBL/GenBank/DDBJ whole genome shotgun (WGS) entry which is preliminary data.</text>
</comment>
<feature type="transmembrane region" description="Helical" evidence="1">
    <location>
        <begin position="252"/>
        <end position="271"/>
    </location>
</feature>
<feature type="domain" description="EamA" evidence="2">
    <location>
        <begin position="160"/>
        <end position="292"/>
    </location>
</feature>
<feature type="transmembrane region" description="Helical" evidence="1">
    <location>
        <begin position="37"/>
        <end position="60"/>
    </location>
</feature>
<evidence type="ECO:0000313" key="4">
    <source>
        <dbReference type="Proteomes" id="UP000281112"/>
    </source>
</evidence>
<dbReference type="Proteomes" id="UP000281112">
    <property type="component" value="Unassembled WGS sequence"/>
</dbReference>
<organism evidence="3 4">
    <name type="scientific">Vibrio viridaestus</name>
    <dbReference type="NCBI Taxonomy" id="2487322"/>
    <lineage>
        <taxon>Bacteria</taxon>
        <taxon>Pseudomonadati</taxon>
        <taxon>Pseudomonadota</taxon>
        <taxon>Gammaproteobacteria</taxon>
        <taxon>Vibrionales</taxon>
        <taxon>Vibrionaceae</taxon>
        <taxon>Vibrio</taxon>
    </lineage>
</organism>